<sequence>MILRIGWVNSLQLKNTFMSNYKIIDSRNIFIITLIVIPLTILSVWILGLVLDNSIFKNSLISTTILSLAFFLFISIGLYKGIKIKDNLGELEQENIFFQKNIAIDSDIPDVGEGIIGVIFSILLWLIVSIIASYLFWAFETILWITILNFIGILYWIFFRALRLVFKKSSVCKNNFSKSILYAFSFTILYNFWIYAIIFMTHHVF</sequence>
<feature type="transmembrane region" description="Helical" evidence="1">
    <location>
        <begin position="28"/>
        <end position="48"/>
    </location>
</feature>
<keyword evidence="1" id="KW-1133">Transmembrane helix</keyword>
<keyword evidence="1" id="KW-0812">Transmembrane</keyword>
<dbReference type="Proteomes" id="UP000247681">
    <property type="component" value="Unassembled WGS sequence"/>
</dbReference>
<dbReference type="EMBL" id="QJHL01000005">
    <property type="protein sequence ID" value="PXY43761.1"/>
    <property type="molecule type" value="Genomic_DNA"/>
</dbReference>
<reference evidence="2 3" key="1">
    <citation type="submission" date="2018-05" db="EMBL/GenBank/DDBJ databases">
        <title>Flavobacterium sp. strain IMCC34758, incomplete genome.</title>
        <authorList>
            <person name="Joung Y."/>
        </authorList>
    </citation>
    <scope>NUCLEOTIDE SEQUENCE [LARGE SCALE GENOMIC DNA]</scope>
    <source>
        <strain evidence="2 3">IMCC34758</strain>
    </source>
</reference>
<accession>A0A2V4BXN0</accession>
<proteinExistence type="predicted"/>
<evidence type="ECO:0000313" key="2">
    <source>
        <dbReference type="EMBL" id="PXY43761.1"/>
    </source>
</evidence>
<comment type="caution">
    <text evidence="2">The sequence shown here is derived from an EMBL/GenBank/DDBJ whole genome shotgun (WGS) entry which is preliminary data.</text>
</comment>
<evidence type="ECO:0000313" key="3">
    <source>
        <dbReference type="Proteomes" id="UP000247681"/>
    </source>
</evidence>
<organism evidence="2 3">
    <name type="scientific">Flavobacterium hydrophilum</name>
    <dbReference type="NCBI Taxonomy" id="2211445"/>
    <lineage>
        <taxon>Bacteria</taxon>
        <taxon>Pseudomonadati</taxon>
        <taxon>Bacteroidota</taxon>
        <taxon>Flavobacteriia</taxon>
        <taxon>Flavobacteriales</taxon>
        <taxon>Flavobacteriaceae</taxon>
        <taxon>Flavobacterium</taxon>
    </lineage>
</organism>
<dbReference type="AlphaFoldDB" id="A0A2V4BXN0"/>
<protein>
    <submittedName>
        <fullName evidence="2">Uncharacterized protein</fullName>
    </submittedName>
</protein>
<feature type="transmembrane region" description="Helical" evidence="1">
    <location>
        <begin position="115"/>
        <end position="136"/>
    </location>
</feature>
<keyword evidence="1" id="KW-0472">Membrane</keyword>
<name>A0A2V4BXN0_9FLAO</name>
<gene>
    <name evidence="2" type="ORF">DMB68_19465</name>
</gene>
<feature type="transmembrane region" description="Helical" evidence="1">
    <location>
        <begin position="60"/>
        <end position="79"/>
    </location>
</feature>
<feature type="transmembrane region" description="Helical" evidence="1">
    <location>
        <begin position="180"/>
        <end position="200"/>
    </location>
</feature>
<keyword evidence="3" id="KW-1185">Reference proteome</keyword>
<feature type="transmembrane region" description="Helical" evidence="1">
    <location>
        <begin position="142"/>
        <end position="159"/>
    </location>
</feature>
<evidence type="ECO:0000256" key="1">
    <source>
        <dbReference type="SAM" id="Phobius"/>
    </source>
</evidence>